<dbReference type="EMBL" id="CAJNDS010000001">
    <property type="protein sequence ID" value="CAE6910451.1"/>
    <property type="molecule type" value="Genomic_DNA"/>
</dbReference>
<evidence type="ECO:0000313" key="2">
    <source>
        <dbReference type="EMBL" id="CAE7233211.1"/>
    </source>
</evidence>
<organism evidence="1 3">
    <name type="scientific">Symbiodinium natans</name>
    <dbReference type="NCBI Taxonomy" id="878477"/>
    <lineage>
        <taxon>Eukaryota</taxon>
        <taxon>Sar</taxon>
        <taxon>Alveolata</taxon>
        <taxon>Dinophyceae</taxon>
        <taxon>Suessiales</taxon>
        <taxon>Symbiodiniaceae</taxon>
        <taxon>Symbiodinium</taxon>
    </lineage>
</organism>
<protein>
    <submittedName>
        <fullName evidence="1">Uncharacterized protein</fullName>
    </submittedName>
</protein>
<reference evidence="1" key="1">
    <citation type="submission" date="2021-02" db="EMBL/GenBank/DDBJ databases">
        <authorList>
            <person name="Dougan E. K."/>
            <person name="Rhodes N."/>
            <person name="Thang M."/>
            <person name="Chan C."/>
        </authorList>
    </citation>
    <scope>NUCLEOTIDE SEQUENCE</scope>
</reference>
<keyword evidence="3" id="KW-1185">Reference proteome</keyword>
<comment type="caution">
    <text evidence="1">The sequence shown here is derived from an EMBL/GenBank/DDBJ whole genome shotgun (WGS) entry which is preliminary data.</text>
</comment>
<dbReference type="OrthoDB" id="443123at2759"/>
<accession>A0A812G530</accession>
<evidence type="ECO:0000313" key="1">
    <source>
        <dbReference type="EMBL" id="CAE6910451.1"/>
    </source>
</evidence>
<proteinExistence type="predicted"/>
<gene>
    <name evidence="1" type="ORF">SNAT2548_LOCUS103</name>
    <name evidence="2" type="ORF">SNAT2548_LOCUS9721</name>
</gene>
<evidence type="ECO:0000313" key="3">
    <source>
        <dbReference type="Proteomes" id="UP000604046"/>
    </source>
</evidence>
<name>A0A812G530_9DINO</name>
<sequence length="90" mass="10199">MNMSYHGSQSRDTILQVIEWSFEALGKGEHPACDPWGRPFTSSYCPQRRKLAGCKLAGGFFGVFDGVQADQEFLKKTFQLQRTSFSTWSN</sequence>
<dbReference type="EMBL" id="CAJNDS010000779">
    <property type="protein sequence ID" value="CAE7233211.1"/>
    <property type="molecule type" value="Genomic_DNA"/>
</dbReference>
<dbReference type="AlphaFoldDB" id="A0A812G530"/>
<dbReference type="Proteomes" id="UP000604046">
    <property type="component" value="Unassembled WGS sequence"/>
</dbReference>